<comment type="similarity">
    <text evidence="2">Belongs to the paxM FAD-dependent monooxygenase family.</text>
</comment>
<keyword evidence="3" id="KW-0285">Flavoprotein</keyword>
<dbReference type="Proteomes" id="UP000285146">
    <property type="component" value="Unassembled WGS sequence"/>
</dbReference>
<evidence type="ECO:0000256" key="6">
    <source>
        <dbReference type="SAM" id="Phobius"/>
    </source>
</evidence>
<accession>A0A423X7U9</accession>
<keyword evidence="5" id="KW-0560">Oxidoreductase</keyword>
<feature type="transmembrane region" description="Helical" evidence="6">
    <location>
        <begin position="333"/>
        <end position="351"/>
    </location>
</feature>
<dbReference type="InParanoid" id="A0A423X7U9"/>
<evidence type="ECO:0000256" key="5">
    <source>
        <dbReference type="ARBA" id="ARBA00023002"/>
    </source>
</evidence>
<reference evidence="8 9" key="1">
    <citation type="submission" date="2015-09" db="EMBL/GenBank/DDBJ databases">
        <title>Host preference determinants of Valsa canker pathogens revealed by comparative genomics.</title>
        <authorList>
            <person name="Yin Z."/>
            <person name="Huang L."/>
        </authorList>
    </citation>
    <scope>NUCLEOTIDE SEQUENCE [LARGE SCALE GENOMIC DNA]</scope>
    <source>
        <strain evidence="8 9">SXYLt</strain>
    </source>
</reference>
<protein>
    <recommendedName>
        <fullName evidence="7">FAD-binding domain-containing protein</fullName>
    </recommendedName>
</protein>
<keyword evidence="6" id="KW-1133">Transmembrane helix</keyword>
<keyword evidence="6" id="KW-0472">Membrane</keyword>
<feature type="domain" description="FAD-binding" evidence="7">
    <location>
        <begin position="8"/>
        <end position="65"/>
    </location>
</feature>
<name>A0A423X7U9_9PEZI</name>
<feature type="domain" description="FAD-binding" evidence="7">
    <location>
        <begin position="176"/>
        <end position="235"/>
    </location>
</feature>
<dbReference type="SUPFAM" id="SSF51905">
    <property type="entry name" value="FAD/NAD(P)-binding domain"/>
    <property type="match status" value="1"/>
</dbReference>
<evidence type="ECO:0000259" key="7">
    <source>
        <dbReference type="Pfam" id="PF01494"/>
    </source>
</evidence>
<dbReference type="Pfam" id="PF01494">
    <property type="entry name" value="FAD_binding_3"/>
    <property type="match status" value="2"/>
</dbReference>
<organism evidence="8 9">
    <name type="scientific">Cytospora leucostoma</name>
    <dbReference type="NCBI Taxonomy" id="1230097"/>
    <lineage>
        <taxon>Eukaryota</taxon>
        <taxon>Fungi</taxon>
        <taxon>Dikarya</taxon>
        <taxon>Ascomycota</taxon>
        <taxon>Pezizomycotina</taxon>
        <taxon>Sordariomycetes</taxon>
        <taxon>Sordariomycetidae</taxon>
        <taxon>Diaporthales</taxon>
        <taxon>Cytosporaceae</taxon>
        <taxon>Cytospora</taxon>
    </lineage>
</organism>
<dbReference type="GO" id="GO:0071949">
    <property type="term" value="F:FAD binding"/>
    <property type="evidence" value="ECO:0007669"/>
    <property type="project" value="InterPro"/>
</dbReference>
<comment type="caution">
    <text evidence="8">The sequence shown here is derived from an EMBL/GenBank/DDBJ whole genome shotgun (WGS) entry which is preliminary data.</text>
</comment>
<dbReference type="InterPro" id="IPR050562">
    <property type="entry name" value="FAD_mOase_fung"/>
</dbReference>
<evidence type="ECO:0000313" key="9">
    <source>
        <dbReference type="Proteomes" id="UP000285146"/>
    </source>
</evidence>
<dbReference type="OrthoDB" id="16820at2759"/>
<dbReference type="STRING" id="1230097.A0A423X7U9"/>
<evidence type="ECO:0000256" key="2">
    <source>
        <dbReference type="ARBA" id="ARBA00007992"/>
    </source>
</evidence>
<keyword evidence="6" id="KW-0812">Transmembrane</keyword>
<dbReference type="AlphaFoldDB" id="A0A423X7U9"/>
<dbReference type="GO" id="GO:0004497">
    <property type="term" value="F:monooxygenase activity"/>
    <property type="evidence" value="ECO:0007669"/>
    <property type="project" value="InterPro"/>
</dbReference>
<evidence type="ECO:0000313" key="8">
    <source>
        <dbReference type="EMBL" id="ROW12036.1"/>
    </source>
</evidence>
<comment type="cofactor">
    <cofactor evidence="1">
        <name>FAD</name>
        <dbReference type="ChEBI" id="CHEBI:57692"/>
    </cofactor>
</comment>
<dbReference type="EMBL" id="LKEB01000024">
    <property type="protein sequence ID" value="ROW12036.1"/>
    <property type="molecule type" value="Genomic_DNA"/>
</dbReference>
<feature type="transmembrane region" description="Helical" evidence="6">
    <location>
        <begin position="610"/>
        <end position="634"/>
    </location>
</feature>
<feature type="transmembrane region" description="Helical" evidence="6">
    <location>
        <begin position="505"/>
        <end position="522"/>
    </location>
</feature>
<evidence type="ECO:0000256" key="3">
    <source>
        <dbReference type="ARBA" id="ARBA00022630"/>
    </source>
</evidence>
<dbReference type="PANTHER" id="PTHR47356">
    <property type="entry name" value="FAD-DEPENDENT MONOOXYGENASE ASQG-RELATED"/>
    <property type="match status" value="1"/>
</dbReference>
<evidence type="ECO:0000256" key="1">
    <source>
        <dbReference type="ARBA" id="ARBA00001974"/>
    </source>
</evidence>
<feature type="transmembrane region" description="Helical" evidence="6">
    <location>
        <begin position="467"/>
        <end position="493"/>
    </location>
</feature>
<dbReference type="InterPro" id="IPR002938">
    <property type="entry name" value="FAD-bd"/>
</dbReference>
<keyword evidence="9" id="KW-1185">Reference proteome</keyword>
<feature type="transmembrane region" description="Helical" evidence="6">
    <location>
        <begin position="392"/>
        <end position="410"/>
    </location>
</feature>
<gene>
    <name evidence="8" type="ORF">VPNG_05199</name>
</gene>
<proteinExistence type="inferred from homology"/>
<dbReference type="InterPro" id="IPR036188">
    <property type="entry name" value="FAD/NAD-bd_sf"/>
</dbReference>
<keyword evidence="4" id="KW-0274">FAD</keyword>
<dbReference type="PANTHER" id="PTHR47356:SF2">
    <property type="entry name" value="FAD-BINDING DOMAIN-CONTAINING PROTEIN-RELATED"/>
    <property type="match status" value="1"/>
</dbReference>
<sequence>MTMIQHSCKVVIVGGSVAGLALANMLERAGIDFVVLEAGREIAPQVGASISIQPQMARILDQIGCCKFGLGTRDSHVDVPCVYKCIFGISHETKGIKLGTHHVVMGKDYSYVFFTGPGRIYWFLNVKNAQVTYGKDVPRYSMEDEERLAKQHFGDRLNEHDTFGDVYKNKVISRLTPLHEYQWKRWHFGRIMTIGDACHKLHPIGGNGGGAAVEDAAVLVNALLGKSRQATQRALSLEDIEAAFAEAQLAQEERTKQLLRNGTELQRFDAMESIFAPLIVRYIVPSLTDDAALSVIGVNAARGQRIKSLQVPQRDRYVPYDDELPTRPLRKTLVVNCIFALLQMLFFYLAYLPDSTSGSWTRTLANVVPERYIVSIINYCALNRGSSAGVPSQSLGLAISFIPVILIWTLEGHRRGNIGSVWSWPGTLLFTAAFALLEPAKILPPYFLLAILNASRPTYASTAGRPVYLPVANSMITVTLAVYAVCAVLFCATPGRHTGESYTMAIWRILPICICSIMQLLASRSSSGHDGRDQPAVEKEYMLAYLNKDYPPLRSWYRLIFGLSVLGNVFITSAPYHQQRLIVTSIVVHCLQSAFQLRKMGYVTTGQVGTAMLMTIVGTRLIGPTAVYTGLWYWRENVIYRLSK</sequence>
<dbReference type="Gene3D" id="3.50.50.60">
    <property type="entry name" value="FAD/NAD(P)-binding domain"/>
    <property type="match status" value="2"/>
</dbReference>
<feature type="transmembrane region" description="Helical" evidence="6">
    <location>
        <begin position="422"/>
        <end position="447"/>
    </location>
</feature>
<evidence type="ECO:0000256" key="4">
    <source>
        <dbReference type="ARBA" id="ARBA00022827"/>
    </source>
</evidence>